<dbReference type="AlphaFoldDB" id="A0A0N1ILI2"/>
<organism evidence="1 2">
    <name type="scientific">Leptomonas seymouri</name>
    <dbReference type="NCBI Taxonomy" id="5684"/>
    <lineage>
        <taxon>Eukaryota</taxon>
        <taxon>Discoba</taxon>
        <taxon>Euglenozoa</taxon>
        <taxon>Kinetoplastea</taxon>
        <taxon>Metakinetoplastina</taxon>
        <taxon>Trypanosomatida</taxon>
        <taxon>Trypanosomatidae</taxon>
        <taxon>Leishmaniinae</taxon>
        <taxon>Leptomonas</taxon>
    </lineage>
</organism>
<evidence type="ECO:0000313" key="2">
    <source>
        <dbReference type="Proteomes" id="UP000038009"/>
    </source>
</evidence>
<evidence type="ECO:0000313" key="1">
    <source>
        <dbReference type="EMBL" id="KPI88311.1"/>
    </source>
</evidence>
<dbReference type="VEuPathDB" id="TriTrypDB:Lsey_0055_0240"/>
<dbReference type="EMBL" id="LJSK01000055">
    <property type="protein sequence ID" value="KPI88311.1"/>
    <property type="molecule type" value="Genomic_DNA"/>
</dbReference>
<dbReference type="OrthoDB" id="260055at2759"/>
<dbReference type="OMA" id="MMVPYER"/>
<dbReference type="Proteomes" id="UP000038009">
    <property type="component" value="Unassembled WGS sequence"/>
</dbReference>
<protein>
    <submittedName>
        <fullName evidence="1">Uncharacterized protein</fullName>
    </submittedName>
</protein>
<sequence>MPVSKHARTNSDSWAVMPPSVQDGLTEMSTVATGPTPRETHDVQISFLPSEADASTWQAVGEGNISGEAAELMQDDKKECASQTSDDSWVEVTAAELESSPSSPLFAEGSAAVAVAATTGGAAHASSTHSLLKVDGEVHDAFAGAEPSSTPPPISAEEKEEAVLQGDSAVTLRSIEDETRASLLSATQGPPPIPPTFPAQPKMDLPECFSRVTLTKAYEPAAAVDDSEEETIDLEYLPPSVSFQSMDNWSLPNRATAVAPSRTRAPVMQPQPTGETAVLRRRVVAEDWMRTLRGPSELAPQERVEVFQALFGFSGDAQISAEQFKEMMVPYERHCDCLGASYDFHHQGCRFYGRSQLTS</sequence>
<name>A0A0N1ILI2_LEPSE</name>
<reference evidence="1 2" key="1">
    <citation type="journal article" date="2015" name="PLoS Pathog.">
        <title>Leptomonas seymouri: Adaptations to the Dixenous Life Cycle Analyzed by Genome Sequencing, Transcriptome Profiling and Co-infection with Leishmania donovani.</title>
        <authorList>
            <person name="Kraeva N."/>
            <person name="Butenko A."/>
            <person name="Hlavacova J."/>
            <person name="Kostygov A."/>
            <person name="Myskova J."/>
            <person name="Grybchuk D."/>
            <person name="Lestinova T."/>
            <person name="Votypka J."/>
            <person name="Volf P."/>
            <person name="Opperdoes F."/>
            <person name="Flegontov P."/>
            <person name="Lukes J."/>
            <person name="Yurchenko V."/>
        </authorList>
    </citation>
    <scope>NUCLEOTIDE SEQUENCE [LARGE SCALE GENOMIC DNA]</scope>
    <source>
        <strain evidence="1 2">ATCC 30220</strain>
    </source>
</reference>
<proteinExistence type="predicted"/>
<gene>
    <name evidence="1" type="ORF">ABL78_2610</name>
</gene>
<comment type="caution">
    <text evidence="1">The sequence shown here is derived from an EMBL/GenBank/DDBJ whole genome shotgun (WGS) entry which is preliminary data.</text>
</comment>
<keyword evidence="2" id="KW-1185">Reference proteome</keyword>
<accession>A0A0N1ILI2</accession>